<organism evidence="1">
    <name type="scientific">Nothobranchius korthausae</name>
    <dbReference type="NCBI Taxonomy" id="1143690"/>
    <lineage>
        <taxon>Eukaryota</taxon>
        <taxon>Metazoa</taxon>
        <taxon>Chordata</taxon>
        <taxon>Craniata</taxon>
        <taxon>Vertebrata</taxon>
        <taxon>Euteleostomi</taxon>
        <taxon>Actinopterygii</taxon>
        <taxon>Neopterygii</taxon>
        <taxon>Teleostei</taxon>
        <taxon>Neoteleostei</taxon>
        <taxon>Acanthomorphata</taxon>
        <taxon>Ovalentaria</taxon>
        <taxon>Atherinomorphae</taxon>
        <taxon>Cyprinodontiformes</taxon>
        <taxon>Nothobranchiidae</taxon>
        <taxon>Nothobranchius</taxon>
    </lineage>
</organism>
<reference evidence="1" key="1">
    <citation type="submission" date="2016-05" db="EMBL/GenBank/DDBJ databases">
        <authorList>
            <person name="Lavstsen T."/>
            <person name="Jespersen J.S."/>
        </authorList>
    </citation>
    <scope>NUCLEOTIDE SEQUENCE</scope>
    <source>
        <tissue evidence="1">Brain</tissue>
    </source>
</reference>
<sequence>ERILSATCRRCSRALVHRRQLSLHEPSLRSCFEARVNFAVFPKNQKGTENDLFS</sequence>
<name>A0A1A8GJC4_9TELE</name>
<evidence type="ECO:0000313" key="1">
    <source>
        <dbReference type="EMBL" id="SBQ70509.1"/>
    </source>
</evidence>
<dbReference type="EMBL" id="HAEC01002432">
    <property type="protein sequence ID" value="SBQ70509.1"/>
    <property type="molecule type" value="Transcribed_RNA"/>
</dbReference>
<protein>
    <submittedName>
        <fullName evidence="1">Chromosome 1 open reading frame 106</fullName>
    </submittedName>
</protein>
<reference evidence="1" key="2">
    <citation type="submission" date="2016-06" db="EMBL/GenBank/DDBJ databases">
        <title>The genome of a short-lived fish provides insights into sex chromosome evolution and the genetic control of aging.</title>
        <authorList>
            <person name="Reichwald K."/>
            <person name="Felder M."/>
            <person name="Petzold A."/>
            <person name="Koch P."/>
            <person name="Groth M."/>
            <person name="Platzer M."/>
        </authorList>
    </citation>
    <scope>NUCLEOTIDE SEQUENCE</scope>
    <source>
        <tissue evidence="1">Brain</tissue>
    </source>
</reference>
<dbReference type="AlphaFoldDB" id="A0A1A8GJC4"/>
<gene>
    <name evidence="1" type="primary">C11H1ORF106</name>
</gene>
<accession>A0A1A8GJC4</accession>
<feature type="non-terminal residue" evidence="1">
    <location>
        <position position="1"/>
    </location>
</feature>
<proteinExistence type="predicted"/>